<evidence type="ECO:0000313" key="1">
    <source>
        <dbReference type="EMBL" id="NDW07717.1"/>
    </source>
</evidence>
<dbReference type="Proteomes" id="UP000469011">
    <property type="component" value="Unassembled WGS sequence"/>
</dbReference>
<comment type="caution">
    <text evidence="1">The sequence shown here is derived from an EMBL/GenBank/DDBJ whole genome shotgun (WGS) entry which is preliminary data.</text>
</comment>
<gene>
    <name evidence="1" type="ORF">GTK09_25225</name>
</gene>
<name>A0A6N9T8F9_9HYPH</name>
<keyword evidence="2" id="KW-1185">Reference proteome</keyword>
<dbReference type="EMBL" id="JAAAMG010000036">
    <property type="protein sequence ID" value="NDW07717.1"/>
    <property type="molecule type" value="Genomic_DNA"/>
</dbReference>
<dbReference type="RefSeq" id="WP_163466170.1">
    <property type="nucleotide sequence ID" value="NZ_JAAAMG010000036.1"/>
</dbReference>
<protein>
    <submittedName>
        <fullName evidence="1">Uncharacterized protein</fullName>
    </submittedName>
</protein>
<reference evidence="1 2" key="1">
    <citation type="submission" date="2020-01" db="EMBL/GenBank/DDBJ databases">
        <title>Jiella pacifica sp. nov.</title>
        <authorList>
            <person name="Xue Z."/>
            <person name="Zhu S."/>
            <person name="Chen J."/>
            <person name="Yang J."/>
        </authorList>
    </citation>
    <scope>NUCLEOTIDE SEQUENCE [LARGE SCALE GENOMIC DNA]</scope>
    <source>
        <strain evidence="1 2">40Bstr34</strain>
    </source>
</reference>
<dbReference type="AlphaFoldDB" id="A0A6N9T8F9"/>
<sequence>MTIGLMNLAAYGVDAFAGLGSLTMRPFARILDDSKGERKEKADIPPDWPCWQSRSIPTDGLGLRIPVV</sequence>
<accession>A0A6N9T8F9</accession>
<evidence type="ECO:0000313" key="2">
    <source>
        <dbReference type="Proteomes" id="UP000469011"/>
    </source>
</evidence>
<organism evidence="1 2">
    <name type="scientific">Jiella pacifica</name>
    <dbReference type="NCBI Taxonomy" id="2696469"/>
    <lineage>
        <taxon>Bacteria</taxon>
        <taxon>Pseudomonadati</taxon>
        <taxon>Pseudomonadota</taxon>
        <taxon>Alphaproteobacteria</taxon>
        <taxon>Hyphomicrobiales</taxon>
        <taxon>Aurantimonadaceae</taxon>
        <taxon>Jiella</taxon>
    </lineage>
</organism>
<proteinExistence type="predicted"/>